<protein>
    <submittedName>
        <fullName evidence="1">Uncharacterized protein</fullName>
    </submittedName>
</protein>
<dbReference type="AlphaFoldDB" id="A0AAE3KLS6"/>
<comment type="caution">
    <text evidence="1">The sequence shown here is derived from an EMBL/GenBank/DDBJ whole genome shotgun (WGS) entry which is preliminary data.</text>
</comment>
<organism evidence="1 2">
    <name type="scientific">Goodfellowiella coeruleoviolacea</name>
    <dbReference type="NCBI Taxonomy" id="334858"/>
    <lineage>
        <taxon>Bacteria</taxon>
        <taxon>Bacillati</taxon>
        <taxon>Actinomycetota</taxon>
        <taxon>Actinomycetes</taxon>
        <taxon>Pseudonocardiales</taxon>
        <taxon>Pseudonocardiaceae</taxon>
        <taxon>Goodfellowiella</taxon>
    </lineage>
</organism>
<reference evidence="1" key="1">
    <citation type="submission" date="2022-06" db="EMBL/GenBank/DDBJ databases">
        <title>Genomic Encyclopedia of Archaeal and Bacterial Type Strains, Phase II (KMG-II): from individual species to whole genera.</title>
        <authorList>
            <person name="Goeker M."/>
        </authorList>
    </citation>
    <scope>NUCLEOTIDE SEQUENCE</scope>
    <source>
        <strain evidence="1">DSM 43935</strain>
    </source>
</reference>
<keyword evidence="2" id="KW-1185">Reference proteome</keyword>
<evidence type="ECO:0000313" key="2">
    <source>
        <dbReference type="Proteomes" id="UP001206128"/>
    </source>
</evidence>
<dbReference type="EMBL" id="JAMTCK010000008">
    <property type="protein sequence ID" value="MCP2166853.1"/>
    <property type="molecule type" value="Genomic_DNA"/>
</dbReference>
<gene>
    <name evidence="1" type="ORF">LX83_003725</name>
</gene>
<accession>A0AAE3KLS6</accession>
<sequence>MAPRGYDAACLWVHSLAVPGLAERVHAEFQRDLDTRSGRVSMLYVAARILAISDPVYVDNLHAPAKRWCEPIAASLRA</sequence>
<evidence type="ECO:0000313" key="1">
    <source>
        <dbReference type="EMBL" id="MCP2166853.1"/>
    </source>
</evidence>
<dbReference type="Proteomes" id="UP001206128">
    <property type="component" value="Unassembled WGS sequence"/>
</dbReference>
<proteinExistence type="predicted"/>
<name>A0AAE3KLS6_9PSEU</name>